<evidence type="ECO:0000313" key="1">
    <source>
        <dbReference type="EMBL" id="CAG6516469.1"/>
    </source>
</evidence>
<accession>A0A8D8DT17</accession>
<proteinExistence type="predicted"/>
<dbReference type="EMBL" id="HBUE01278867">
    <property type="protein sequence ID" value="CAG6567968.1"/>
    <property type="molecule type" value="Transcribed_RNA"/>
</dbReference>
<dbReference type="AlphaFoldDB" id="A0A8D8DT17"/>
<dbReference type="EMBL" id="HBUE01116408">
    <property type="protein sequence ID" value="CAG6490604.1"/>
    <property type="molecule type" value="Transcribed_RNA"/>
</dbReference>
<name>A0A8D8DT17_CULPI</name>
<dbReference type="EMBL" id="HBUE01173399">
    <property type="protein sequence ID" value="CAG6516469.1"/>
    <property type="molecule type" value="Transcribed_RNA"/>
</dbReference>
<sequence>MSHKIKQSCNFTILQSKLALVAHLVEMPRGEGDFPPLQRCEGKLQRQDGDRLRLPHHHGERPYLVAAGTDFFLPSGSLFRNPDENPTRTRFFQTGCHGDSQGC</sequence>
<protein>
    <submittedName>
        <fullName evidence="1">(northern house mosquito) hypothetical protein</fullName>
    </submittedName>
</protein>
<organism evidence="1">
    <name type="scientific">Culex pipiens</name>
    <name type="common">House mosquito</name>
    <dbReference type="NCBI Taxonomy" id="7175"/>
    <lineage>
        <taxon>Eukaryota</taxon>
        <taxon>Metazoa</taxon>
        <taxon>Ecdysozoa</taxon>
        <taxon>Arthropoda</taxon>
        <taxon>Hexapoda</taxon>
        <taxon>Insecta</taxon>
        <taxon>Pterygota</taxon>
        <taxon>Neoptera</taxon>
        <taxon>Endopterygota</taxon>
        <taxon>Diptera</taxon>
        <taxon>Nematocera</taxon>
        <taxon>Culicoidea</taxon>
        <taxon>Culicidae</taxon>
        <taxon>Culicinae</taxon>
        <taxon>Culicini</taxon>
        <taxon>Culex</taxon>
        <taxon>Culex</taxon>
    </lineage>
</organism>
<reference evidence="1" key="1">
    <citation type="submission" date="2021-05" db="EMBL/GenBank/DDBJ databases">
        <authorList>
            <person name="Alioto T."/>
            <person name="Alioto T."/>
            <person name="Gomez Garrido J."/>
        </authorList>
    </citation>
    <scope>NUCLEOTIDE SEQUENCE</scope>
</reference>